<accession>A0A4S3MP01</accession>
<sequence length="92" mass="9909">MPLPLPAPDANLKSLPVGPFGPAPTNPGWAAALFDSRAARKGGILRRAVRDVDREIGRAAFLDEVRKRGFHCLECAGQFIIICNAGQIRIVC</sequence>
<evidence type="ECO:0000313" key="1">
    <source>
        <dbReference type="EMBL" id="THD82869.1"/>
    </source>
</evidence>
<dbReference type="AlphaFoldDB" id="A0A4S3MP01"/>
<organism evidence="1 2">
    <name type="scientific">Aliigemmobacter aestuarii</name>
    <dbReference type="NCBI Taxonomy" id="1445661"/>
    <lineage>
        <taxon>Bacteria</taxon>
        <taxon>Pseudomonadati</taxon>
        <taxon>Pseudomonadota</taxon>
        <taxon>Alphaproteobacteria</taxon>
        <taxon>Rhodobacterales</taxon>
        <taxon>Paracoccaceae</taxon>
        <taxon>Aliigemmobacter</taxon>
    </lineage>
</organism>
<name>A0A4S3MP01_9RHOB</name>
<evidence type="ECO:0000313" key="2">
    <source>
        <dbReference type="Proteomes" id="UP000309450"/>
    </source>
</evidence>
<proteinExistence type="predicted"/>
<dbReference type="RefSeq" id="WP_136394895.1">
    <property type="nucleotide sequence ID" value="NZ_SSND01000003.1"/>
</dbReference>
<reference evidence="1 2" key="1">
    <citation type="submission" date="2019-04" db="EMBL/GenBank/DDBJ databases">
        <title>Draft genome sequence of Gemmobacter aestuarii sp. nov.</title>
        <authorList>
            <person name="Hameed A."/>
            <person name="Lin S.-Y."/>
            <person name="Shahina M."/>
            <person name="Lai W.-A."/>
            <person name="Young C.-C."/>
        </authorList>
    </citation>
    <scope>NUCLEOTIDE SEQUENCE [LARGE SCALE GENOMIC DNA]</scope>
    <source>
        <strain evidence="1 2">CC-PW-75</strain>
    </source>
</reference>
<dbReference type="OrthoDB" id="7867818at2"/>
<dbReference type="EMBL" id="SSND01000003">
    <property type="protein sequence ID" value="THD82869.1"/>
    <property type="molecule type" value="Genomic_DNA"/>
</dbReference>
<protein>
    <recommendedName>
        <fullName evidence="3">N-(5'-phosphoribosyl)anthranilate isomerase</fullName>
    </recommendedName>
</protein>
<comment type="caution">
    <text evidence="1">The sequence shown here is derived from an EMBL/GenBank/DDBJ whole genome shotgun (WGS) entry which is preliminary data.</text>
</comment>
<evidence type="ECO:0008006" key="3">
    <source>
        <dbReference type="Google" id="ProtNLM"/>
    </source>
</evidence>
<dbReference type="Proteomes" id="UP000309450">
    <property type="component" value="Unassembled WGS sequence"/>
</dbReference>
<gene>
    <name evidence="1" type="ORF">E7811_11980</name>
</gene>
<keyword evidence="2" id="KW-1185">Reference proteome</keyword>